<dbReference type="PANTHER" id="PTHR46797">
    <property type="entry name" value="HTH-TYPE TRANSCRIPTIONAL REGULATOR"/>
    <property type="match status" value="1"/>
</dbReference>
<dbReference type="Gene3D" id="1.10.260.40">
    <property type="entry name" value="lambda repressor-like DNA-binding domains"/>
    <property type="match status" value="1"/>
</dbReference>
<evidence type="ECO:0000313" key="4">
    <source>
        <dbReference type="EMBL" id="SMC43742.1"/>
    </source>
</evidence>
<dbReference type="InterPro" id="IPR010982">
    <property type="entry name" value="Lambda_DNA-bd_dom_sf"/>
</dbReference>
<dbReference type="SUPFAM" id="SSF47413">
    <property type="entry name" value="lambda repressor-like DNA-binding domains"/>
    <property type="match status" value="1"/>
</dbReference>
<dbReference type="EMBL" id="FWXS01000002">
    <property type="protein sequence ID" value="SMC43742.1"/>
    <property type="molecule type" value="Genomic_DNA"/>
</dbReference>
<keyword evidence="2" id="KW-0175">Coiled coil</keyword>
<evidence type="ECO:0000259" key="3">
    <source>
        <dbReference type="PROSITE" id="PS50943"/>
    </source>
</evidence>
<dbReference type="PROSITE" id="PS50943">
    <property type="entry name" value="HTH_CROC1"/>
    <property type="match status" value="1"/>
</dbReference>
<keyword evidence="5" id="KW-1185">Reference proteome</keyword>
<dbReference type="SMART" id="SM00530">
    <property type="entry name" value="HTH_XRE"/>
    <property type="match status" value="1"/>
</dbReference>
<dbReference type="AlphaFoldDB" id="A0A1W1Z615"/>
<proteinExistence type="predicted"/>
<dbReference type="RefSeq" id="WP_084016384.1">
    <property type="nucleotide sequence ID" value="NZ_FWXS01000002.1"/>
</dbReference>
<dbReference type="Proteomes" id="UP000192393">
    <property type="component" value="Unassembled WGS sequence"/>
</dbReference>
<dbReference type="InterPro" id="IPR001387">
    <property type="entry name" value="Cro/C1-type_HTH"/>
</dbReference>
<name>A0A1W1Z615_9FLAO</name>
<feature type="domain" description="HTH cro/C1-type" evidence="3">
    <location>
        <begin position="8"/>
        <end position="62"/>
    </location>
</feature>
<dbReference type="GO" id="GO:0003677">
    <property type="term" value="F:DNA binding"/>
    <property type="evidence" value="ECO:0007669"/>
    <property type="project" value="UniProtKB-KW"/>
</dbReference>
<accession>A0A1W1Z615</accession>
<dbReference type="OrthoDB" id="1446758at2"/>
<evidence type="ECO:0000256" key="2">
    <source>
        <dbReference type="SAM" id="Coils"/>
    </source>
</evidence>
<evidence type="ECO:0000313" key="5">
    <source>
        <dbReference type="Proteomes" id="UP000192393"/>
    </source>
</evidence>
<dbReference type="CDD" id="cd00093">
    <property type="entry name" value="HTH_XRE"/>
    <property type="match status" value="1"/>
</dbReference>
<sequence>MMKVFERVKTIRERKRISQNAIAYKLDLDQSQYSRRENGRVPFSAAEIEEIAAVLEINISELYGEATATFNNHDQNGGAFGQYITVPDKLIEQYEKRIEEKETIISLLNEQIEILKKK</sequence>
<gene>
    <name evidence="4" type="ORF">SAMN06296427_102220</name>
</gene>
<keyword evidence="1" id="KW-0238">DNA-binding</keyword>
<organism evidence="4 5">
    <name type="scientific">Moheibacter sediminis</name>
    <dbReference type="NCBI Taxonomy" id="1434700"/>
    <lineage>
        <taxon>Bacteria</taxon>
        <taxon>Pseudomonadati</taxon>
        <taxon>Bacteroidota</taxon>
        <taxon>Flavobacteriia</taxon>
        <taxon>Flavobacteriales</taxon>
        <taxon>Weeksellaceae</taxon>
        <taxon>Moheibacter</taxon>
    </lineage>
</organism>
<reference evidence="4 5" key="1">
    <citation type="submission" date="2017-04" db="EMBL/GenBank/DDBJ databases">
        <authorList>
            <person name="Afonso C.L."/>
            <person name="Miller P.J."/>
            <person name="Scott M.A."/>
            <person name="Spackman E."/>
            <person name="Goraichik I."/>
            <person name="Dimitrov K.M."/>
            <person name="Suarez D.L."/>
            <person name="Swayne D.E."/>
        </authorList>
    </citation>
    <scope>NUCLEOTIDE SEQUENCE [LARGE SCALE GENOMIC DNA]</scope>
    <source>
        <strain evidence="4 5">CGMCC 1.12708</strain>
    </source>
</reference>
<dbReference type="InterPro" id="IPR050807">
    <property type="entry name" value="TransReg_Diox_bact_type"/>
</dbReference>
<dbReference type="GO" id="GO:0005829">
    <property type="term" value="C:cytosol"/>
    <property type="evidence" value="ECO:0007669"/>
    <property type="project" value="TreeGrafter"/>
</dbReference>
<protein>
    <submittedName>
        <fullName evidence="4">Helix-turn-helix domain-containing protein</fullName>
    </submittedName>
</protein>
<dbReference type="STRING" id="1434700.SAMN06296427_102220"/>
<dbReference type="GO" id="GO:0003700">
    <property type="term" value="F:DNA-binding transcription factor activity"/>
    <property type="evidence" value="ECO:0007669"/>
    <property type="project" value="TreeGrafter"/>
</dbReference>
<dbReference type="Pfam" id="PF01381">
    <property type="entry name" value="HTH_3"/>
    <property type="match status" value="1"/>
</dbReference>
<feature type="coiled-coil region" evidence="2">
    <location>
        <begin position="91"/>
        <end position="118"/>
    </location>
</feature>
<dbReference type="PANTHER" id="PTHR46797:SF1">
    <property type="entry name" value="METHYLPHOSPHONATE SYNTHASE"/>
    <property type="match status" value="1"/>
</dbReference>
<evidence type="ECO:0000256" key="1">
    <source>
        <dbReference type="ARBA" id="ARBA00023125"/>
    </source>
</evidence>